<dbReference type="RefSeq" id="WP_146397994.1">
    <property type="nucleotide sequence ID" value="NZ_SJPJ01000001.1"/>
</dbReference>
<protein>
    <submittedName>
        <fullName evidence="7">Heterocyst differentiation ATP-binding protein HepA</fullName>
    </submittedName>
</protein>
<dbReference type="Proteomes" id="UP000315010">
    <property type="component" value="Unassembled WGS sequence"/>
</dbReference>
<dbReference type="SUPFAM" id="SSF90123">
    <property type="entry name" value="ABC transporter transmembrane region"/>
    <property type="match status" value="1"/>
</dbReference>
<reference evidence="7 8" key="1">
    <citation type="submission" date="2019-02" db="EMBL/GenBank/DDBJ databases">
        <title>Deep-cultivation of Planctomycetes and their phenomic and genomic characterization uncovers novel biology.</title>
        <authorList>
            <person name="Wiegand S."/>
            <person name="Jogler M."/>
            <person name="Boedeker C."/>
            <person name="Pinto D."/>
            <person name="Vollmers J."/>
            <person name="Rivas-Marin E."/>
            <person name="Kohn T."/>
            <person name="Peeters S.H."/>
            <person name="Heuer A."/>
            <person name="Rast P."/>
            <person name="Oberbeckmann S."/>
            <person name="Bunk B."/>
            <person name="Jeske O."/>
            <person name="Meyerdierks A."/>
            <person name="Storesund J.E."/>
            <person name="Kallscheuer N."/>
            <person name="Luecker S."/>
            <person name="Lage O.M."/>
            <person name="Pohl T."/>
            <person name="Merkel B.J."/>
            <person name="Hornburger P."/>
            <person name="Mueller R.-W."/>
            <person name="Bruemmer F."/>
            <person name="Labrenz M."/>
            <person name="Spormann A.M."/>
            <person name="Op Den Camp H."/>
            <person name="Overmann J."/>
            <person name="Amann R."/>
            <person name="Jetten M.S.M."/>
            <person name="Mascher T."/>
            <person name="Medema M.H."/>
            <person name="Devos D.P."/>
            <person name="Kaster A.-K."/>
            <person name="Ovreas L."/>
            <person name="Rohde M."/>
            <person name="Galperin M.Y."/>
            <person name="Jogler C."/>
        </authorList>
    </citation>
    <scope>NUCLEOTIDE SEQUENCE [LARGE SCALE GENOMIC DNA]</scope>
    <source>
        <strain evidence="7 8">CA13</strain>
    </source>
</reference>
<organism evidence="7 8">
    <name type="scientific">Novipirellula herctigrandis</name>
    <dbReference type="NCBI Taxonomy" id="2527986"/>
    <lineage>
        <taxon>Bacteria</taxon>
        <taxon>Pseudomonadati</taxon>
        <taxon>Planctomycetota</taxon>
        <taxon>Planctomycetia</taxon>
        <taxon>Pirellulales</taxon>
        <taxon>Pirellulaceae</taxon>
        <taxon>Novipirellula</taxon>
    </lineage>
</organism>
<keyword evidence="4 5" id="KW-0472">Membrane</keyword>
<dbReference type="Pfam" id="PF00005">
    <property type="entry name" value="ABC_tran"/>
    <property type="match status" value="1"/>
</dbReference>
<keyword evidence="8" id="KW-1185">Reference proteome</keyword>
<dbReference type="GO" id="GO:0016887">
    <property type="term" value="F:ATP hydrolysis activity"/>
    <property type="evidence" value="ECO:0007669"/>
    <property type="project" value="InterPro"/>
</dbReference>
<evidence type="ECO:0000256" key="1">
    <source>
        <dbReference type="ARBA" id="ARBA00004651"/>
    </source>
</evidence>
<keyword evidence="7" id="KW-0547">Nucleotide-binding</keyword>
<evidence type="ECO:0000313" key="8">
    <source>
        <dbReference type="Proteomes" id="UP000315010"/>
    </source>
</evidence>
<proteinExistence type="predicted"/>
<evidence type="ECO:0000256" key="4">
    <source>
        <dbReference type="ARBA" id="ARBA00023136"/>
    </source>
</evidence>
<evidence type="ECO:0000259" key="6">
    <source>
        <dbReference type="Pfam" id="PF00005"/>
    </source>
</evidence>
<dbReference type="GO" id="GO:0042626">
    <property type="term" value="F:ATPase-coupled transmembrane transporter activity"/>
    <property type="evidence" value="ECO:0007669"/>
    <property type="project" value="TreeGrafter"/>
</dbReference>
<evidence type="ECO:0000256" key="2">
    <source>
        <dbReference type="ARBA" id="ARBA00022692"/>
    </source>
</evidence>
<comment type="caution">
    <text evidence="7">The sequence shown here is derived from an EMBL/GenBank/DDBJ whole genome shotgun (WGS) entry which is preliminary data.</text>
</comment>
<evidence type="ECO:0000313" key="7">
    <source>
        <dbReference type="EMBL" id="TWT81843.1"/>
    </source>
</evidence>
<dbReference type="Gene3D" id="3.40.50.300">
    <property type="entry name" value="P-loop containing nucleotide triphosphate hydrolases"/>
    <property type="match status" value="1"/>
</dbReference>
<evidence type="ECO:0000256" key="5">
    <source>
        <dbReference type="SAM" id="Phobius"/>
    </source>
</evidence>
<feature type="transmembrane region" description="Helical" evidence="5">
    <location>
        <begin position="163"/>
        <end position="195"/>
    </location>
</feature>
<dbReference type="EMBL" id="SJPJ01000001">
    <property type="protein sequence ID" value="TWT81843.1"/>
    <property type="molecule type" value="Genomic_DNA"/>
</dbReference>
<name>A0A5C5Z5J5_9BACT</name>
<gene>
    <name evidence="7" type="primary">hepA</name>
    <name evidence="7" type="ORF">CA13_32960</name>
</gene>
<evidence type="ECO:0000256" key="3">
    <source>
        <dbReference type="ARBA" id="ARBA00022989"/>
    </source>
</evidence>
<dbReference type="InterPro" id="IPR027417">
    <property type="entry name" value="P-loop_NTPase"/>
</dbReference>
<keyword evidence="7" id="KW-0067">ATP-binding</keyword>
<dbReference type="InterPro" id="IPR036640">
    <property type="entry name" value="ABC1_TM_sf"/>
</dbReference>
<feature type="transmembrane region" description="Helical" evidence="5">
    <location>
        <begin position="21"/>
        <end position="44"/>
    </location>
</feature>
<dbReference type="PANTHER" id="PTHR24222">
    <property type="entry name" value="ABC TRANSPORTER B FAMILY"/>
    <property type="match status" value="1"/>
</dbReference>
<dbReference type="InterPro" id="IPR003439">
    <property type="entry name" value="ABC_transporter-like_ATP-bd"/>
</dbReference>
<keyword evidence="3 5" id="KW-1133">Transmembrane helix</keyword>
<sequence>MSRLAAPRRESEASGVWTTNVWTLLAGLLVPVLIVLVGLIATLLNSSGFSASHVRLGSYLAVDIPEQFVAQRPLFQLLELVLISFGVAVLFSFAMWMQRRHADARARSVVKSLHLKVLRQSLRRAEVEGAAAQYVRAEQLIGVHLPLVQEGLSMWYRAIPRSALMLVGCVVVALLVNVWLAVLAVISGVLLWLLYQWLRTSEGDEVTQWEVPRSRNRMAEIVGQAPLLARLRTQGLADRAFEAELDSLYRNLALEETRHGRLWPALFLATSVAVSILVLGLGGHLLMGDSGLSVPSALVLGLALAAAVASAGRLFRLSNQLKVSDESCDAIYSYLQRSADAPASENRVGLAGLRDSVNIEDVTLQDSTGKAILRNLSLKLSPRSMVALMGTETVSTRALTELIMGFGRPNEGMVSIDGIPLLDVHPQALSRTVMWVEPAGPLWDGTIEENVRGGDRGINNSDLVETLEQLDIYERLQRLPEGLNTYVTIGDTQLHSELTYAIGIARAMLQKPSVLIAMEPPPPAEHLPEDPCLECLKKLSESGTLVVMLPRRLQTLRLADRVVLLNGPRLAGEGKHAELLASSDLYRHLNYLLFNPYRHQRAD</sequence>
<dbReference type="PANTHER" id="PTHR24222:SF76">
    <property type="entry name" value="MYCOBACTIN IMPORT ATP-BINDING_PERMEASE PROTEIN IRTB"/>
    <property type="match status" value="1"/>
</dbReference>
<comment type="subcellular location">
    <subcellularLocation>
        <location evidence="1">Cell membrane</location>
        <topology evidence="1">Multi-pass membrane protein</topology>
    </subcellularLocation>
</comment>
<dbReference type="AlphaFoldDB" id="A0A5C5Z5J5"/>
<dbReference type="GO" id="GO:0005524">
    <property type="term" value="F:ATP binding"/>
    <property type="evidence" value="ECO:0007669"/>
    <property type="project" value="UniProtKB-KW"/>
</dbReference>
<dbReference type="Gene3D" id="1.20.1560.10">
    <property type="entry name" value="ABC transporter type 1, transmembrane domain"/>
    <property type="match status" value="1"/>
</dbReference>
<dbReference type="SUPFAM" id="SSF52540">
    <property type="entry name" value="P-loop containing nucleoside triphosphate hydrolases"/>
    <property type="match status" value="1"/>
</dbReference>
<accession>A0A5C5Z5J5</accession>
<keyword evidence="2 5" id="KW-0812">Transmembrane</keyword>
<feature type="transmembrane region" description="Helical" evidence="5">
    <location>
        <begin position="294"/>
        <end position="315"/>
    </location>
</feature>
<feature type="domain" description="ABC transporter" evidence="6">
    <location>
        <begin position="373"/>
        <end position="520"/>
    </location>
</feature>
<dbReference type="GO" id="GO:0005886">
    <property type="term" value="C:plasma membrane"/>
    <property type="evidence" value="ECO:0007669"/>
    <property type="project" value="UniProtKB-SubCell"/>
</dbReference>
<dbReference type="OrthoDB" id="1640806at2"/>
<feature type="transmembrane region" description="Helical" evidence="5">
    <location>
        <begin position="74"/>
        <end position="97"/>
    </location>
</feature>
<dbReference type="InterPro" id="IPR039421">
    <property type="entry name" value="Type_1_exporter"/>
</dbReference>
<feature type="transmembrane region" description="Helical" evidence="5">
    <location>
        <begin position="262"/>
        <end position="282"/>
    </location>
</feature>